<dbReference type="STRING" id="999627.SAMN05216236_1603"/>
<dbReference type="RefSeq" id="WP_051372171.1">
    <property type="nucleotide sequence ID" value="NZ_FPAW01000060.1"/>
</dbReference>
<protein>
    <recommendedName>
        <fullName evidence="3">DUF2793 domain-containing protein</fullName>
    </recommendedName>
</protein>
<dbReference type="AlphaFoldDB" id="A0A1I7EBJ2"/>
<evidence type="ECO:0000313" key="2">
    <source>
        <dbReference type="Proteomes" id="UP000182466"/>
    </source>
</evidence>
<proteinExistence type="predicted"/>
<dbReference type="Proteomes" id="UP000182466">
    <property type="component" value="Unassembled WGS sequence"/>
</dbReference>
<dbReference type="Pfam" id="PF10983">
    <property type="entry name" value="DUF2793"/>
    <property type="match status" value="1"/>
</dbReference>
<evidence type="ECO:0008006" key="3">
    <source>
        <dbReference type="Google" id="ProtNLM"/>
    </source>
</evidence>
<gene>
    <name evidence="1" type="ORF">SAMN05216236_1603</name>
</gene>
<dbReference type="InterPro" id="IPR021251">
    <property type="entry name" value="DUF2793"/>
</dbReference>
<sequence>MPDTSPILALPFLMPSQAQKHVTHNEALRRLDILVQLRVTAFDATTPPSDPAEGEAHALGANPVAAWAGRARELAVWLDGVWHFLAPQEGWRAWGLTERQLRVWTGSEWIVPPSNADNLPGLGVGTVSDTNNRLSVRSEATLLSHEGSDHRLKINKAAAADTASVLFQSDWTGHAEMGLAGNTDFAIKLSEDGATWTEALRFDAASCRAQGAAVQAGPQDATQGRLMVVGGFGLGTQAAPVLNDLDATDSPSGFYRLTAATLNRPAGAGDGVVCIQRHDSGVFAQQMTLETGETRQRFYSGGSFTGWSTQYGSGTLLGEVSQAGGSPTGAVIERGSNAAGDYTRFADGTQICSRTVRQTGRDLTNGYGALYRSGNLLAGETELPMSFVSTPVFTASVRVDNSATMFAWGGTGSTDTLPPILFGVSPFAITNRDITADILVTGRWF</sequence>
<keyword evidence="2" id="KW-1185">Reference proteome</keyword>
<dbReference type="OrthoDB" id="564699at2"/>
<evidence type="ECO:0000313" key="1">
    <source>
        <dbReference type="EMBL" id="SFU21307.1"/>
    </source>
</evidence>
<accession>A0A1I7EBJ2</accession>
<organism evidence="1 2">
    <name type="scientific">Sedimentitalea nanhaiensis</name>
    <dbReference type="NCBI Taxonomy" id="999627"/>
    <lineage>
        <taxon>Bacteria</taxon>
        <taxon>Pseudomonadati</taxon>
        <taxon>Pseudomonadota</taxon>
        <taxon>Alphaproteobacteria</taxon>
        <taxon>Rhodobacterales</taxon>
        <taxon>Paracoccaceae</taxon>
        <taxon>Sedimentitalea</taxon>
    </lineage>
</organism>
<reference evidence="1 2" key="1">
    <citation type="submission" date="2016-10" db="EMBL/GenBank/DDBJ databases">
        <authorList>
            <person name="de Groot N.N."/>
        </authorList>
    </citation>
    <scope>NUCLEOTIDE SEQUENCE [LARGE SCALE GENOMIC DNA]</scope>
    <source>
        <strain evidence="1 2">CGMCC 1.10959</strain>
    </source>
</reference>
<name>A0A1I7EBJ2_9RHOB</name>
<dbReference type="EMBL" id="FPAW01000060">
    <property type="protein sequence ID" value="SFU21307.1"/>
    <property type="molecule type" value="Genomic_DNA"/>
</dbReference>